<evidence type="ECO:0000313" key="5">
    <source>
        <dbReference type="Proteomes" id="UP000002572"/>
    </source>
</evidence>
<protein>
    <submittedName>
        <fullName evidence="4">Hydrogenase expression/formation protein HypD</fullName>
    </submittedName>
</protein>
<keyword evidence="5" id="KW-1185">Reference proteome</keyword>
<dbReference type="HOGENOM" id="CLU_048562_0_0_0"/>
<dbReference type="GO" id="GO:0051604">
    <property type="term" value="P:protein maturation"/>
    <property type="evidence" value="ECO:0007669"/>
    <property type="project" value="TreeGrafter"/>
</dbReference>
<dbReference type="InterPro" id="IPR002780">
    <property type="entry name" value="Hyd_form_HypD"/>
</dbReference>
<dbReference type="KEGG" id="din:Selin_1297"/>
<evidence type="ECO:0000256" key="2">
    <source>
        <dbReference type="ARBA" id="ARBA00022723"/>
    </source>
</evidence>
<comment type="similarity">
    <text evidence="1">Belongs to the HypD family.</text>
</comment>
<dbReference type="Gene3D" id="3.40.50.11750">
    <property type="entry name" value="HypD, alpha/beta domain 1"/>
    <property type="match status" value="2"/>
</dbReference>
<dbReference type="STRING" id="653733.Selin_1297"/>
<dbReference type="Pfam" id="PF01924">
    <property type="entry name" value="HypD"/>
    <property type="match status" value="1"/>
</dbReference>
<dbReference type="PIRSF" id="PIRSF005622">
    <property type="entry name" value="Hydrgn_mat_hypD"/>
    <property type="match status" value="1"/>
</dbReference>
<dbReference type="eggNOG" id="COG0409">
    <property type="taxonomic scope" value="Bacteria"/>
</dbReference>
<dbReference type="AlphaFoldDB" id="E6W5K1"/>
<accession>E6W5K1</accession>
<keyword evidence="2" id="KW-0479">Metal-binding</keyword>
<keyword evidence="3" id="KW-0408">Iron</keyword>
<name>E6W5K1_DESIS</name>
<dbReference type="FunCoup" id="E6W5K1">
    <property type="interactions" value="35"/>
</dbReference>
<dbReference type="GO" id="GO:0005506">
    <property type="term" value="F:iron ion binding"/>
    <property type="evidence" value="ECO:0007669"/>
    <property type="project" value="TreeGrafter"/>
</dbReference>
<dbReference type="NCBIfam" id="TIGR00075">
    <property type="entry name" value="hypD"/>
    <property type="match status" value="1"/>
</dbReference>
<dbReference type="Proteomes" id="UP000002572">
    <property type="component" value="Chromosome"/>
</dbReference>
<sequence length="374" mass="40582">MKNTLELTAALRHPQAIQAMASAIGTAATMLETPLHIMEICGGHTHSIMKYGIDTLMPENIRFVHGPGCPVCVLPKVRVDHAICMATQPDTILVCLGDMMRVPGSGGQSLQHVRADGADVRFVYSPLDVLPIAAENPGKTVVFFAIGFETTTPTTASLLHTVQANNLSNIVFHINHVMVPPAVTALLQSGSSSVNAFIVPGHVSAISGWKPYEKLAEEHQVPFVVSGFEPVDILAAVRTIVTQSLEKKPAAHNDYRRVVSYEGNSRARELVDLYFEPRSTFPWRGLGDIPASALQLRERFRHLDAEILFQSVLPENSSDDHRNCLCGAILRGVALPGQCQLFGRQCTPSNPQGSCMVSSEGACAAYYKYRGEAL</sequence>
<dbReference type="InParanoid" id="E6W5K1"/>
<dbReference type="GO" id="GO:0051539">
    <property type="term" value="F:4 iron, 4 sulfur cluster binding"/>
    <property type="evidence" value="ECO:0007669"/>
    <property type="project" value="TreeGrafter"/>
</dbReference>
<dbReference type="PANTHER" id="PTHR30149">
    <property type="entry name" value="HYDROGENASE PROTEIN ASSEMBLY PROTEIN HYPD"/>
    <property type="match status" value="1"/>
</dbReference>
<proteinExistence type="inferred from homology"/>
<evidence type="ECO:0000256" key="3">
    <source>
        <dbReference type="ARBA" id="ARBA00023004"/>
    </source>
</evidence>
<dbReference type="InterPro" id="IPR042243">
    <property type="entry name" value="HypD_1"/>
</dbReference>
<evidence type="ECO:0000256" key="1">
    <source>
        <dbReference type="ARBA" id="ARBA00007888"/>
    </source>
</evidence>
<dbReference type="EMBL" id="CP002432">
    <property type="protein sequence ID" value="ADU66032.1"/>
    <property type="molecule type" value="Genomic_DNA"/>
</dbReference>
<dbReference type="RefSeq" id="WP_013505913.1">
    <property type="nucleotide sequence ID" value="NC_014836.1"/>
</dbReference>
<organism evidence="4 5">
    <name type="scientific">Desulfurispirillum indicum (strain ATCC BAA-1389 / DSM 22839 / S5)</name>
    <dbReference type="NCBI Taxonomy" id="653733"/>
    <lineage>
        <taxon>Bacteria</taxon>
        <taxon>Pseudomonadati</taxon>
        <taxon>Chrysiogenota</taxon>
        <taxon>Chrysiogenia</taxon>
        <taxon>Chrysiogenales</taxon>
        <taxon>Chrysiogenaceae</taxon>
        <taxon>Desulfurispirillum</taxon>
    </lineage>
</organism>
<reference evidence="4 5" key="1">
    <citation type="submission" date="2010-12" db="EMBL/GenBank/DDBJ databases">
        <title>Complete sequence of Desulfurispirillum indicum S5.</title>
        <authorList>
            <consortium name="US DOE Joint Genome Institute"/>
            <person name="Lucas S."/>
            <person name="Copeland A."/>
            <person name="Lapidus A."/>
            <person name="Cheng J.-F."/>
            <person name="Goodwin L."/>
            <person name="Pitluck S."/>
            <person name="Chertkov O."/>
            <person name="Held B."/>
            <person name="Detter J.C."/>
            <person name="Han C."/>
            <person name="Tapia R."/>
            <person name="Land M."/>
            <person name="Hauser L."/>
            <person name="Kyrpides N."/>
            <person name="Ivanova N."/>
            <person name="Mikhailova N."/>
            <person name="Haggblom M."/>
            <person name="Rauschenbach I."/>
            <person name="Bini E."/>
            <person name="Woyke T."/>
        </authorList>
    </citation>
    <scope>NUCLEOTIDE SEQUENCE [LARGE SCALE GENOMIC DNA]</scope>
    <source>
        <strain evidence="5">ATCC BAA-1389 / DSM 22839 / S5</strain>
    </source>
</reference>
<evidence type="ECO:0000313" key="4">
    <source>
        <dbReference type="EMBL" id="ADU66032.1"/>
    </source>
</evidence>
<dbReference type="PANTHER" id="PTHR30149:SF0">
    <property type="entry name" value="HYDROGENASE MATURATION FACTOR HYPD"/>
    <property type="match status" value="1"/>
</dbReference>
<dbReference type="Gene3D" id="6.10.20.100">
    <property type="match status" value="1"/>
</dbReference>
<gene>
    <name evidence="4" type="ordered locus">Selin_1297</name>
</gene>
<dbReference type="InterPro" id="IPR042244">
    <property type="entry name" value="HypD_2_sf"/>
</dbReference>
<dbReference type="GO" id="GO:0070025">
    <property type="term" value="F:carbon monoxide binding"/>
    <property type="evidence" value="ECO:0007669"/>
    <property type="project" value="TreeGrafter"/>
</dbReference>